<dbReference type="EMBL" id="JASBWR010000051">
    <property type="protein sequence ID" value="KAJ9102640.1"/>
    <property type="molecule type" value="Genomic_DNA"/>
</dbReference>
<proteinExistence type="predicted"/>
<reference evidence="1" key="1">
    <citation type="submission" date="2023-04" db="EMBL/GenBank/DDBJ databases">
        <title>Draft Genome sequencing of Naganishia species isolated from polar environments using Oxford Nanopore Technology.</title>
        <authorList>
            <person name="Leo P."/>
            <person name="Venkateswaran K."/>
        </authorList>
    </citation>
    <scope>NUCLEOTIDE SEQUENCE</scope>
    <source>
        <strain evidence="1">MNA-CCFEE 5261</strain>
    </source>
</reference>
<protein>
    <submittedName>
        <fullName evidence="1">Uncharacterized protein</fullName>
    </submittedName>
</protein>
<keyword evidence="2" id="KW-1185">Reference proteome</keyword>
<evidence type="ECO:0000313" key="2">
    <source>
        <dbReference type="Proteomes" id="UP001241377"/>
    </source>
</evidence>
<dbReference type="Proteomes" id="UP001241377">
    <property type="component" value="Unassembled WGS sequence"/>
</dbReference>
<sequence length="552" mass="59729">MASPQIPVQALMAASDKYPKPHDISFAYGTAGFRTKQVSLWGDTLESTLFRIGLLATLRSKKLHGQTIGVMITASHNPAIDNGAKLVDPRGEMLDASWEQHATLLANAETTSDLLKALTGLISELKIDLSKPSRVLYGRDTRPSGEPLAKALRAGLEAMGCDAPQDMGIATTPCLHYMVKGSNLKQEAQIKYGAPSELGYVQKLATAFTKLMKGKSPASPLIVDCANGVGAVALTKLAPLISDILPIRFICTNTSDASALNHSCGADYVKTNQKPPPAALDIMEKGQRACSLDGDADRVVYYYLNPEDGKFRLLDGDKIATLAAGFIGDLVKQAGLAETLKIGVVQTAYANGSSTQYLQYNGLPVRCVPTGVKHLHHAAERYNIGVYFEANGHGTVLFSDETIDILNAHEPRSPAQETATQHLLCLIDLINQAVGDAISDFLMVEVILSHKRWGPVEWDQGYEDLPNRLVKVNVADRFAFKTQDAERKLVEPKGLQERVDAIVNKFEKGRSFVRPSGTEDCVRVYAEASTRVGADGESSSPFLIRCESEATS</sequence>
<name>A0ACC2VT97_9TREE</name>
<accession>A0ACC2VT97</accession>
<evidence type="ECO:0000313" key="1">
    <source>
        <dbReference type="EMBL" id="KAJ9102640.1"/>
    </source>
</evidence>
<gene>
    <name evidence="1" type="ORF">QFC19_004749</name>
</gene>
<organism evidence="1 2">
    <name type="scientific">Naganishia cerealis</name>
    <dbReference type="NCBI Taxonomy" id="610337"/>
    <lineage>
        <taxon>Eukaryota</taxon>
        <taxon>Fungi</taxon>
        <taxon>Dikarya</taxon>
        <taxon>Basidiomycota</taxon>
        <taxon>Agaricomycotina</taxon>
        <taxon>Tremellomycetes</taxon>
        <taxon>Filobasidiales</taxon>
        <taxon>Filobasidiaceae</taxon>
        <taxon>Naganishia</taxon>
    </lineage>
</organism>
<comment type="caution">
    <text evidence="1">The sequence shown here is derived from an EMBL/GenBank/DDBJ whole genome shotgun (WGS) entry which is preliminary data.</text>
</comment>